<comment type="caution">
    <text evidence="2">The sequence shown here is derived from an EMBL/GenBank/DDBJ whole genome shotgun (WGS) entry which is preliminary data.</text>
</comment>
<protein>
    <submittedName>
        <fullName evidence="2">Uncharacterized protein</fullName>
    </submittedName>
</protein>
<dbReference type="RefSeq" id="WP_250912906.1">
    <property type="nucleotide sequence ID" value="NZ_JAMXLX010000006.1"/>
</dbReference>
<proteinExistence type="predicted"/>
<name>A0AAJ1BZ92_9HYPH</name>
<feature type="region of interest" description="Disordered" evidence="1">
    <location>
        <begin position="1"/>
        <end position="30"/>
    </location>
</feature>
<dbReference type="EMBL" id="JAMXLX010000006">
    <property type="protein sequence ID" value="MCO5958899.1"/>
    <property type="molecule type" value="Genomic_DNA"/>
</dbReference>
<reference evidence="2" key="1">
    <citation type="submission" date="2022-06" db="EMBL/GenBank/DDBJ databases">
        <authorList>
            <person name="Sun Q."/>
        </authorList>
    </citation>
    <scope>NUCLEOTIDE SEQUENCE</scope>
    <source>
        <strain evidence="2">S101</strain>
    </source>
</reference>
<organism evidence="2 3">
    <name type="scientific">Ciceribacter sichuanensis</name>
    <dbReference type="NCBI Taxonomy" id="2949647"/>
    <lineage>
        <taxon>Bacteria</taxon>
        <taxon>Pseudomonadati</taxon>
        <taxon>Pseudomonadota</taxon>
        <taxon>Alphaproteobacteria</taxon>
        <taxon>Hyphomicrobiales</taxon>
        <taxon>Rhizobiaceae</taxon>
        <taxon>Ciceribacter</taxon>
    </lineage>
</organism>
<dbReference type="Proteomes" id="UP001155380">
    <property type="component" value="Unassembled WGS sequence"/>
</dbReference>
<evidence type="ECO:0000313" key="2">
    <source>
        <dbReference type="EMBL" id="MCO5958899.1"/>
    </source>
</evidence>
<evidence type="ECO:0000256" key="1">
    <source>
        <dbReference type="SAM" id="MobiDB-lite"/>
    </source>
</evidence>
<sequence>MGQQSSAGKEEQRRAAGETVFSDGFHEGQAPQAVSVRKIGPFSTGAFRQAGAAVLRQEPSLTE</sequence>
<accession>A0AAJ1BZ92</accession>
<evidence type="ECO:0000313" key="3">
    <source>
        <dbReference type="Proteomes" id="UP001155380"/>
    </source>
</evidence>
<dbReference type="AlphaFoldDB" id="A0AAJ1BZ92"/>
<gene>
    <name evidence="2" type="ORF">NBH21_19130</name>
</gene>